<keyword evidence="2" id="KW-0479">Metal-binding</keyword>
<sequence length="135" mass="15358">MYRIRKAITFEAAHQLPNHDGKCRNLHGHSYKVEAFFVGPWLVPTGKSIPQEGMLVDFTVIGAALKELHALVDHTFLNDVVRERLGVPVTTAELLARGFYLFLVERLETLEDFRATVEKVRVWETASAYAEYSQP</sequence>
<dbReference type="Gene3D" id="3.30.479.10">
    <property type="entry name" value="6-pyruvoyl tetrahydropterin synthase/QueD"/>
    <property type="match status" value="2"/>
</dbReference>
<evidence type="ECO:0000256" key="2">
    <source>
        <dbReference type="ARBA" id="ARBA00022723"/>
    </source>
</evidence>
<dbReference type="SUPFAM" id="SSF55620">
    <property type="entry name" value="Tetrahydrobiopterin biosynthesis enzymes-like"/>
    <property type="match status" value="1"/>
</dbReference>
<dbReference type="GO" id="GO:0046872">
    <property type="term" value="F:metal ion binding"/>
    <property type="evidence" value="ECO:0007669"/>
    <property type="project" value="UniProtKB-KW"/>
</dbReference>
<comment type="caution">
    <text evidence="5">The sequence shown here is derived from an EMBL/GenBank/DDBJ whole genome shotgun (WGS) entry which is preliminary data.</text>
</comment>
<keyword evidence="4" id="KW-0456">Lyase</keyword>
<proteinExistence type="predicted"/>
<comment type="cofactor">
    <cofactor evidence="1">
        <name>Zn(2+)</name>
        <dbReference type="ChEBI" id="CHEBI:29105"/>
    </cofactor>
</comment>
<dbReference type="InterPro" id="IPR038418">
    <property type="entry name" value="6-PTP_synth/QueD_sf"/>
</dbReference>
<evidence type="ECO:0000313" key="5">
    <source>
        <dbReference type="EMBL" id="KKM24729.1"/>
    </source>
</evidence>
<dbReference type="PANTHER" id="PTHR12589:SF7">
    <property type="entry name" value="6-PYRUVOYL TETRAHYDROBIOPTERIN SYNTHASE"/>
    <property type="match status" value="1"/>
</dbReference>
<dbReference type="PIRSF" id="PIRSF006113">
    <property type="entry name" value="PTP_synth"/>
    <property type="match status" value="1"/>
</dbReference>
<dbReference type="EMBL" id="LAZR01012863">
    <property type="protein sequence ID" value="KKM24729.1"/>
    <property type="molecule type" value="Genomic_DNA"/>
</dbReference>
<organism evidence="5">
    <name type="scientific">marine sediment metagenome</name>
    <dbReference type="NCBI Taxonomy" id="412755"/>
    <lineage>
        <taxon>unclassified sequences</taxon>
        <taxon>metagenomes</taxon>
        <taxon>ecological metagenomes</taxon>
    </lineage>
</organism>
<reference evidence="5" key="1">
    <citation type="journal article" date="2015" name="Nature">
        <title>Complex archaea that bridge the gap between prokaryotes and eukaryotes.</title>
        <authorList>
            <person name="Spang A."/>
            <person name="Saw J.H."/>
            <person name="Jorgensen S.L."/>
            <person name="Zaremba-Niedzwiedzka K."/>
            <person name="Martijn J."/>
            <person name="Lind A.E."/>
            <person name="van Eijk R."/>
            <person name="Schleper C."/>
            <person name="Guy L."/>
            <person name="Ettema T.J."/>
        </authorList>
    </citation>
    <scope>NUCLEOTIDE SEQUENCE</scope>
</reference>
<evidence type="ECO:0000256" key="1">
    <source>
        <dbReference type="ARBA" id="ARBA00001947"/>
    </source>
</evidence>
<name>A0A0F9IXE2_9ZZZZ</name>
<evidence type="ECO:0000256" key="3">
    <source>
        <dbReference type="ARBA" id="ARBA00022833"/>
    </source>
</evidence>
<protein>
    <recommendedName>
        <fullName evidence="6">6-carboxy-5,6,7,8-tetrahydropterin synthase</fullName>
    </recommendedName>
</protein>
<gene>
    <name evidence="5" type="ORF">LCGC14_1602210</name>
</gene>
<dbReference type="AlphaFoldDB" id="A0A0F9IXE2"/>
<dbReference type="InterPro" id="IPR007115">
    <property type="entry name" value="6-PTP_synth/QueD"/>
</dbReference>
<accession>A0A0F9IXE2</accession>
<dbReference type="GO" id="GO:0016829">
    <property type="term" value="F:lyase activity"/>
    <property type="evidence" value="ECO:0007669"/>
    <property type="project" value="UniProtKB-KW"/>
</dbReference>
<evidence type="ECO:0008006" key="6">
    <source>
        <dbReference type="Google" id="ProtNLM"/>
    </source>
</evidence>
<evidence type="ECO:0000256" key="4">
    <source>
        <dbReference type="ARBA" id="ARBA00023239"/>
    </source>
</evidence>
<dbReference type="PANTHER" id="PTHR12589">
    <property type="entry name" value="PYRUVOYL TETRAHYDROBIOPTERIN SYNTHASE"/>
    <property type="match status" value="1"/>
</dbReference>
<keyword evidence="3" id="KW-0862">Zinc</keyword>
<dbReference type="Pfam" id="PF01242">
    <property type="entry name" value="PTPS"/>
    <property type="match status" value="1"/>
</dbReference>